<evidence type="ECO:0000256" key="8">
    <source>
        <dbReference type="ARBA" id="ARBA00023163"/>
    </source>
</evidence>
<reference evidence="12" key="3">
    <citation type="submission" date="2016-03" db="UniProtKB">
        <authorList>
            <consortium name="EnsemblProtists"/>
        </authorList>
    </citation>
    <scope>IDENTIFICATION</scope>
</reference>
<dbReference type="STRING" id="905079.L1J824"/>
<dbReference type="InterPro" id="IPR023801">
    <property type="entry name" value="His_deacetylse_dom"/>
</dbReference>
<accession>L1J824</accession>
<evidence type="ECO:0000256" key="9">
    <source>
        <dbReference type="ARBA" id="ARBA00023242"/>
    </source>
</evidence>
<dbReference type="GO" id="GO:0040029">
    <property type="term" value="P:epigenetic regulation of gene expression"/>
    <property type="evidence" value="ECO:0007669"/>
    <property type="project" value="TreeGrafter"/>
</dbReference>
<keyword evidence="8" id="KW-0804">Transcription</keyword>
<dbReference type="EnsemblProtists" id="EKX44482">
    <property type="protein sequence ID" value="EKX44482"/>
    <property type="gene ID" value="GUITHDRAFT_55637"/>
</dbReference>
<feature type="domain" description="Histone deacetylase" evidence="10">
    <location>
        <begin position="2"/>
        <end position="110"/>
    </location>
</feature>
<dbReference type="EMBL" id="JH993004">
    <property type="protein sequence ID" value="EKX44482.1"/>
    <property type="molecule type" value="Genomic_DNA"/>
</dbReference>
<evidence type="ECO:0000256" key="2">
    <source>
        <dbReference type="ARBA" id="ARBA00007738"/>
    </source>
</evidence>
<dbReference type="PaxDb" id="55529-EKX44482"/>
<dbReference type="Proteomes" id="UP000011087">
    <property type="component" value="Unassembled WGS sequence"/>
</dbReference>
<reference evidence="11 13" key="1">
    <citation type="journal article" date="2012" name="Nature">
        <title>Algal genomes reveal evolutionary mosaicism and the fate of nucleomorphs.</title>
        <authorList>
            <consortium name="DOE Joint Genome Institute"/>
            <person name="Curtis B.A."/>
            <person name="Tanifuji G."/>
            <person name="Burki F."/>
            <person name="Gruber A."/>
            <person name="Irimia M."/>
            <person name="Maruyama S."/>
            <person name="Arias M.C."/>
            <person name="Ball S.G."/>
            <person name="Gile G.H."/>
            <person name="Hirakawa Y."/>
            <person name="Hopkins J.F."/>
            <person name="Kuo A."/>
            <person name="Rensing S.A."/>
            <person name="Schmutz J."/>
            <person name="Symeonidi A."/>
            <person name="Elias M."/>
            <person name="Eveleigh R.J."/>
            <person name="Herman E.K."/>
            <person name="Klute M.J."/>
            <person name="Nakayama T."/>
            <person name="Obornik M."/>
            <person name="Reyes-Prieto A."/>
            <person name="Armbrust E.V."/>
            <person name="Aves S.J."/>
            <person name="Beiko R.G."/>
            <person name="Coutinho P."/>
            <person name="Dacks J.B."/>
            <person name="Durnford D.G."/>
            <person name="Fast N.M."/>
            <person name="Green B.R."/>
            <person name="Grisdale C.J."/>
            <person name="Hempel F."/>
            <person name="Henrissat B."/>
            <person name="Hoppner M.P."/>
            <person name="Ishida K."/>
            <person name="Kim E."/>
            <person name="Koreny L."/>
            <person name="Kroth P.G."/>
            <person name="Liu Y."/>
            <person name="Malik S.B."/>
            <person name="Maier U.G."/>
            <person name="McRose D."/>
            <person name="Mock T."/>
            <person name="Neilson J.A."/>
            <person name="Onodera N.T."/>
            <person name="Poole A.M."/>
            <person name="Pritham E.J."/>
            <person name="Richards T.A."/>
            <person name="Rocap G."/>
            <person name="Roy S.W."/>
            <person name="Sarai C."/>
            <person name="Schaack S."/>
            <person name="Shirato S."/>
            <person name="Slamovits C.H."/>
            <person name="Spencer D.F."/>
            <person name="Suzuki S."/>
            <person name="Worden A.Z."/>
            <person name="Zauner S."/>
            <person name="Barry K."/>
            <person name="Bell C."/>
            <person name="Bharti A.K."/>
            <person name="Crow J.A."/>
            <person name="Grimwood J."/>
            <person name="Kramer R."/>
            <person name="Lindquist E."/>
            <person name="Lucas S."/>
            <person name="Salamov A."/>
            <person name="McFadden G.I."/>
            <person name="Lane C.E."/>
            <person name="Keeling P.J."/>
            <person name="Gray M.W."/>
            <person name="Grigoriev I.V."/>
            <person name="Archibald J.M."/>
        </authorList>
    </citation>
    <scope>NUCLEOTIDE SEQUENCE</scope>
    <source>
        <strain evidence="11 13">CCMP2712</strain>
    </source>
</reference>
<dbReference type="HOGENOM" id="CLU_007727_8_5_1"/>
<sequence>ETNICSSSFHAAAVCAGAGCYAVDRVMQIGGPKRVFVPCRPPGHHAGPSGQVADDAGRLSPSQGFCLLNSVAIAAAYARLAPYNYKGILQRIAIIDFDAHYGDGTAACVMNLRPRYRLRVVDGNPNILSIPLPRGTESNRFREIAANQMLPHLAAFRPNLIFLSSGFDGHAEDVLGNDGGLQLTEEDFKWFTLRVGEIADRYSEGRIISMLEGGYHL</sequence>
<name>L1J824_GUITC</name>
<evidence type="ECO:0000256" key="7">
    <source>
        <dbReference type="ARBA" id="ARBA00023015"/>
    </source>
</evidence>
<comment type="subcellular location">
    <subcellularLocation>
        <location evidence="1">Nucleus</location>
    </subcellularLocation>
</comment>
<dbReference type="OMA" id="NDPPSGF"/>
<protein>
    <recommendedName>
        <fullName evidence="3">histone deacetylase</fullName>
        <ecNumber evidence="3">3.5.1.98</ecNumber>
    </recommendedName>
</protein>
<dbReference type="PANTHER" id="PTHR10625">
    <property type="entry name" value="HISTONE DEACETYLASE HDAC1-RELATED"/>
    <property type="match status" value="1"/>
</dbReference>
<organism evidence="11">
    <name type="scientific">Guillardia theta (strain CCMP2712)</name>
    <name type="common">Cryptophyte</name>
    <dbReference type="NCBI Taxonomy" id="905079"/>
    <lineage>
        <taxon>Eukaryota</taxon>
        <taxon>Cryptophyceae</taxon>
        <taxon>Pyrenomonadales</taxon>
        <taxon>Geminigeraceae</taxon>
        <taxon>Guillardia</taxon>
    </lineage>
</organism>
<dbReference type="RefSeq" id="XP_005831462.1">
    <property type="nucleotide sequence ID" value="XM_005831405.1"/>
</dbReference>
<feature type="non-terminal residue" evidence="11">
    <location>
        <position position="1"/>
    </location>
</feature>
<dbReference type="EC" id="3.5.1.98" evidence="3"/>
<evidence type="ECO:0000313" key="12">
    <source>
        <dbReference type="EnsemblProtists" id="EKX44482"/>
    </source>
</evidence>
<reference evidence="13" key="2">
    <citation type="submission" date="2012-11" db="EMBL/GenBank/DDBJ databases">
        <authorList>
            <person name="Kuo A."/>
            <person name="Curtis B.A."/>
            <person name="Tanifuji G."/>
            <person name="Burki F."/>
            <person name="Gruber A."/>
            <person name="Irimia M."/>
            <person name="Maruyama S."/>
            <person name="Arias M.C."/>
            <person name="Ball S.G."/>
            <person name="Gile G.H."/>
            <person name="Hirakawa Y."/>
            <person name="Hopkins J.F."/>
            <person name="Rensing S.A."/>
            <person name="Schmutz J."/>
            <person name="Symeonidi A."/>
            <person name="Elias M."/>
            <person name="Eveleigh R.J."/>
            <person name="Herman E.K."/>
            <person name="Klute M.J."/>
            <person name="Nakayama T."/>
            <person name="Obornik M."/>
            <person name="Reyes-Prieto A."/>
            <person name="Armbrust E.V."/>
            <person name="Aves S.J."/>
            <person name="Beiko R.G."/>
            <person name="Coutinho P."/>
            <person name="Dacks J.B."/>
            <person name="Durnford D.G."/>
            <person name="Fast N.M."/>
            <person name="Green B.R."/>
            <person name="Grisdale C."/>
            <person name="Hempe F."/>
            <person name="Henrissat B."/>
            <person name="Hoppner M.P."/>
            <person name="Ishida K.-I."/>
            <person name="Kim E."/>
            <person name="Koreny L."/>
            <person name="Kroth P.G."/>
            <person name="Liu Y."/>
            <person name="Malik S.-B."/>
            <person name="Maier U.G."/>
            <person name="McRose D."/>
            <person name="Mock T."/>
            <person name="Neilson J.A."/>
            <person name="Onodera N.T."/>
            <person name="Poole A.M."/>
            <person name="Pritham E.J."/>
            <person name="Richards T.A."/>
            <person name="Rocap G."/>
            <person name="Roy S.W."/>
            <person name="Sarai C."/>
            <person name="Schaack S."/>
            <person name="Shirato S."/>
            <person name="Slamovits C.H."/>
            <person name="Spencer D.F."/>
            <person name="Suzuki S."/>
            <person name="Worden A.Z."/>
            <person name="Zauner S."/>
            <person name="Barry K."/>
            <person name="Bell C."/>
            <person name="Bharti A.K."/>
            <person name="Crow J.A."/>
            <person name="Grimwood J."/>
            <person name="Kramer R."/>
            <person name="Lindquist E."/>
            <person name="Lucas S."/>
            <person name="Salamov A."/>
            <person name="McFadden G.I."/>
            <person name="Lane C.E."/>
            <person name="Keeling P.J."/>
            <person name="Gray M.W."/>
            <person name="Grigoriev I.V."/>
            <person name="Archibald J.M."/>
        </authorList>
    </citation>
    <scope>NUCLEOTIDE SEQUENCE</scope>
    <source>
        <strain evidence="13">CCMP2712</strain>
    </source>
</reference>
<keyword evidence="5" id="KW-0378">Hydrolase</keyword>
<dbReference type="InterPro" id="IPR023696">
    <property type="entry name" value="Ureohydrolase_dom_sf"/>
</dbReference>
<evidence type="ECO:0000259" key="10">
    <source>
        <dbReference type="Pfam" id="PF00850"/>
    </source>
</evidence>
<dbReference type="KEGG" id="gtt:GUITHDRAFT_55637"/>
<keyword evidence="9" id="KW-0539">Nucleus</keyword>
<evidence type="ECO:0000313" key="13">
    <source>
        <dbReference type="Proteomes" id="UP000011087"/>
    </source>
</evidence>
<keyword evidence="7" id="KW-0805">Transcription regulation</keyword>
<evidence type="ECO:0000256" key="6">
    <source>
        <dbReference type="ARBA" id="ARBA00022853"/>
    </source>
</evidence>
<dbReference type="GeneID" id="17301160"/>
<dbReference type="SUPFAM" id="SSF52768">
    <property type="entry name" value="Arginase/deacetylase"/>
    <property type="match status" value="1"/>
</dbReference>
<dbReference type="PANTHER" id="PTHR10625:SF5">
    <property type="entry name" value="HISTONE DEACETYLASE"/>
    <property type="match status" value="1"/>
</dbReference>
<dbReference type="eggNOG" id="KOG1343">
    <property type="taxonomic scope" value="Eukaryota"/>
</dbReference>
<evidence type="ECO:0000256" key="3">
    <source>
        <dbReference type="ARBA" id="ARBA00012111"/>
    </source>
</evidence>
<proteinExistence type="inferred from homology"/>
<evidence type="ECO:0000256" key="5">
    <source>
        <dbReference type="ARBA" id="ARBA00022801"/>
    </source>
</evidence>
<feature type="domain" description="Histone deacetylase" evidence="10">
    <location>
        <begin position="123"/>
        <end position="217"/>
    </location>
</feature>
<keyword evidence="13" id="KW-1185">Reference proteome</keyword>
<dbReference type="OrthoDB" id="424012at2759"/>
<evidence type="ECO:0000256" key="4">
    <source>
        <dbReference type="ARBA" id="ARBA00022491"/>
    </source>
</evidence>
<evidence type="ECO:0000256" key="1">
    <source>
        <dbReference type="ARBA" id="ARBA00004123"/>
    </source>
</evidence>
<dbReference type="Gene3D" id="3.40.800.20">
    <property type="entry name" value="Histone deacetylase domain"/>
    <property type="match status" value="2"/>
</dbReference>
<keyword evidence="4" id="KW-0678">Repressor</keyword>
<gene>
    <name evidence="11" type="ORF">GUITHDRAFT_55637</name>
</gene>
<evidence type="ECO:0000313" key="11">
    <source>
        <dbReference type="EMBL" id="EKX44482.1"/>
    </source>
</evidence>
<feature type="non-terminal residue" evidence="11">
    <location>
        <position position="217"/>
    </location>
</feature>
<comment type="similarity">
    <text evidence="2">Belongs to the histone deacetylase family. HD type 2 subfamily.</text>
</comment>
<dbReference type="AlphaFoldDB" id="L1J824"/>
<dbReference type="Pfam" id="PF00850">
    <property type="entry name" value="Hist_deacetyl"/>
    <property type="match status" value="2"/>
</dbReference>
<dbReference type="InterPro" id="IPR037138">
    <property type="entry name" value="His_deacetylse_dom_sf"/>
</dbReference>
<keyword evidence="6" id="KW-0156">Chromatin regulator</keyword>
<dbReference type="GO" id="GO:0141221">
    <property type="term" value="F:histone deacetylase activity, hydrolytic mechanism"/>
    <property type="evidence" value="ECO:0007669"/>
    <property type="project" value="UniProtKB-EC"/>
</dbReference>
<dbReference type="GO" id="GO:0000118">
    <property type="term" value="C:histone deacetylase complex"/>
    <property type="evidence" value="ECO:0007669"/>
    <property type="project" value="TreeGrafter"/>
</dbReference>